<dbReference type="PANTHER" id="PTHR21004">
    <property type="entry name" value="SERINE PROTEASE-RELATED"/>
    <property type="match status" value="1"/>
</dbReference>
<dbReference type="InterPro" id="IPR039245">
    <property type="entry name" value="TYSND1/DEG15"/>
</dbReference>
<protein>
    <submittedName>
        <fullName evidence="2">G8379 protein</fullName>
    </submittedName>
</protein>
<feature type="compositionally biased region" description="Low complexity" evidence="1">
    <location>
        <begin position="316"/>
        <end position="349"/>
    </location>
</feature>
<dbReference type="Pfam" id="PF13365">
    <property type="entry name" value="Trypsin_2"/>
    <property type="match status" value="1"/>
</dbReference>
<dbReference type="EMBL" id="CAXHTA020000012">
    <property type="protein sequence ID" value="CAL5225546.1"/>
    <property type="molecule type" value="Genomic_DNA"/>
</dbReference>
<feature type="region of interest" description="Disordered" evidence="1">
    <location>
        <begin position="1"/>
        <end position="30"/>
    </location>
</feature>
<sequence>MVTVSGPDPKGTKAERVPFHSATRDGTTTVSVSGLVMPDGDGQSEGKCTVLCPAHAVRLFMNRASSTQGSNAQVIQSDLLPGTRIEVTMRGLASSAKLTATFTCPEASTMINAICTGSGGWRLGWQSNQAAHAPEMAILLCPLPGGAARMSIKHTPAQMADLAKGSSFTAMGSPFGALAPAHFVNHTAAGVISNILRPAGQDVPGLILADMHCLPGMEGGPILSPAGKLLGVLCQPLCSQSFQAEVPVIIPYAFLVSAFRARQDHPIQDSQSRRAAAMPTASTQEVLPDWSRRLAHTRSLPPPWQRPSVTPSLIRQQASAPLSQPAATSGSTGSQSLTQQHSHTTSLQQWEGQESKSPLVQQHVLLSQQHPARLMRFDTQRSAAQDSYIPASDDSSCGSIVSVSRNPGKHAERLKVIRNHLSASEEPDNRSLSPKELHSALPAQLQHCSAPAHDFKQQVYPALHSAGEGRHSSAGLEEAVAAAEGSVVALMAPNGSRASGIVFSAAHGYILTVAHLLSERSQPPAQQPRQRSQPLDDLSLSSSLHDVSLRPAGANAAGQGERVAVMGFPLLSPRLGLGSCVTAGIIAKVLKADTSASSHLPGSPEQECMFMTGASVHPGASGGAVIDEAGYLLGMVTSNTRHLATGRSLARLNYSLPAAALRPLWDLLRSSPSADLEAIRQLDVDSPSLRRVWALSAGLSPDSGSNGATERLQRLLRDKSIDVNGLA</sequence>
<evidence type="ECO:0000313" key="2">
    <source>
        <dbReference type="EMBL" id="CAL5225546.1"/>
    </source>
</evidence>
<organism evidence="2 3">
    <name type="scientific">Coccomyxa viridis</name>
    <dbReference type="NCBI Taxonomy" id="1274662"/>
    <lineage>
        <taxon>Eukaryota</taxon>
        <taxon>Viridiplantae</taxon>
        <taxon>Chlorophyta</taxon>
        <taxon>core chlorophytes</taxon>
        <taxon>Trebouxiophyceae</taxon>
        <taxon>Trebouxiophyceae incertae sedis</taxon>
        <taxon>Coccomyxaceae</taxon>
        <taxon>Coccomyxa</taxon>
    </lineage>
</organism>
<comment type="caution">
    <text evidence="2">The sequence shown here is derived from an EMBL/GenBank/DDBJ whole genome shotgun (WGS) entry which is preliminary data.</text>
</comment>
<dbReference type="Proteomes" id="UP001497392">
    <property type="component" value="Unassembled WGS sequence"/>
</dbReference>
<gene>
    <name evidence="2" type="primary">g8379</name>
    <name evidence="2" type="ORF">VP750_LOCUS7205</name>
</gene>
<reference evidence="2 3" key="1">
    <citation type="submission" date="2024-06" db="EMBL/GenBank/DDBJ databases">
        <authorList>
            <person name="Kraege A."/>
            <person name="Thomma B."/>
        </authorList>
    </citation>
    <scope>NUCLEOTIDE SEQUENCE [LARGE SCALE GENOMIC DNA]</scope>
</reference>
<dbReference type="InterPro" id="IPR043504">
    <property type="entry name" value="Peptidase_S1_PA_chymotrypsin"/>
</dbReference>
<evidence type="ECO:0000256" key="1">
    <source>
        <dbReference type="SAM" id="MobiDB-lite"/>
    </source>
</evidence>
<feature type="region of interest" description="Disordered" evidence="1">
    <location>
        <begin position="315"/>
        <end position="358"/>
    </location>
</feature>
<dbReference type="Gene3D" id="2.40.10.10">
    <property type="entry name" value="Trypsin-like serine proteases"/>
    <property type="match status" value="2"/>
</dbReference>
<dbReference type="PANTHER" id="PTHR21004:SF0">
    <property type="entry name" value="PEROXISOMAL LEADER PEPTIDE-PROCESSING PROTEASE"/>
    <property type="match status" value="1"/>
</dbReference>
<feature type="region of interest" description="Disordered" evidence="1">
    <location>
        <begin position="266"/>
        <end position="289"/>
    </location>
</feature>
<name>A0ABP1G2U9_9CHLO</name>
<evidence type="ECO:0000313" key="3">
    <source>
        <dbReference type="Proteomes" id="UP001497392"/>
    </source>
</evidence>
<proteinExistence type="predicted"/>
<dbReference type="SUPFAM" id="SSF50494">
    <property type="entry name" value="Trypsin-like serine proteases"/>
    <property type="match status" value="2"/>
</dbReference>
<accession>A0ABP1G2U9</accession>
<dbReference type="InterPro" id="IPR009003">
    <property type="entry name" value="Peptidase_S1_PA"/>
</dbReference>
<keyword evidence="3" id="KW-1185">Reference proteome</keyword>